<dbReference type="Gene3D" id="3.20.20.30">
    <property type="entry name" value="Luciferase-like domain"/>
    <property type="match status" value="1"/>
</dbReference>
<dbReference type="PRINTS" id="PR00412">
    <property type="entry name" value="EPOXHYDRLASE"/>
</dbReference>
<keyword evidence="3" id="KW-0719">Serine esterase</keyword>
<evidence type="ECO:0000256" key="2">
    <source>
        <dbReference type="ARBA" id="ARBA00013091"/>
    </source>
</evidence>
<evidence type="ECO:0000256" key="9">
    <source>
        <dbReference type="ARBA" id="ARBA00023157"/>
    </source>
</evidence>
<keyword evidence="7" id="KW-0378">Hydrolase</keyword>
<dbReference type="GO" id="GO:0045493">
    <property type="term" value="P:xylan catabolic process"/>
    <property type="evidence" value="ECO:0007669"/>
    <property type="project" value="UniProtKB-KW"/>
</dbReference>
<dbReference type="EMBL" id="CAJNIZ010042748">
    <property type="protein sequence ID" value="CAE7635898.1"/>
    <property type="molecule type" value="Genomic_DNA"/>
</dbReference>
<evidence type="ECO:0000256" key="8">
    <source>
        <dbReference type="ARBA" id="ARBA00022837"/>
    </source>
</evidence>
<evidence type="ECO:0000256" key="7">
    <source>
        <dbReference type="ARBA" id="ARBA00022801"/>
    </source>
</evidence>
<feature type="domain" description="AB hydrolase-1" evidence="12">
    <location>
        <begin position="628"/>
        <end position="869"/>
    </location>
</feature>
<dbReference type="Gene3D" id="1.10.287.110">
    <property type="entry name" value="DnaJ domain"/>
    <property type="match status" value="1"/>
</dbReference>
<dbReference type="InterPro" id="IPR011251">
    <property type="entry name" value="Luciferase-like_dom"/>
</dbReference>
<evidence type="ECO:0000313" key="14">
    <source>
        <dbReference type="Proteomes" id="UP000649617"/>
    </source>
</evidence>
<dbReference type="PRINTS" id="PR00111">
    <property type="entry name" value="ABHYDROLASE"/>
</dbReference>
<dbReference type="InterPro" id="IPR036869">
    <property type="entry name" value="J_dom_sf"/>
</dbReference>
<dbReference type="InterPro" id="IPR029058">
    <property type="entry name" value="AB_hydrolase_fold"/>
</dbReference>
<keyword evidence="6" id="KW-0732">Signal</keyword>
<dbReference type="AlphaFoldDB" id="A0A812VHB4"/>
<keyword evidence="4" id="KW-0119">Carbohydrate metabolism</keyword>
<dbReference type="Pfam" id="PF00296">
    <property type="entry name" value="Bac_luciferase"/>
    <property type="match status" value="1"/>
</dbReference>
<keyword evidence="4" id="KW-0858">Xylan degradation</keyword>
<dbReference type="InterPro" id="IPR011118">
    <property type="entry name" value="Tannase/feruloyl_esterase"/>
</dbReference>
<dbReference type="OrthoDB" id="408373at2759"/>
<name>A0A812VHB4_SYMPI</name>
<dbReference type="GO" id="GO:0046872">
    <property type="term" value="F:metal ion binding"/>
    <property type="evidence" value="ECO:0007669"/>
    <property type="project" value="UniProtKB-KW"/>
</dbReference>
<dbReference type="InterPro" id="IPR000639">
    <property type="entry name" value="Epox_hydrolase-like"/>
</dbReference>
<keyword evidence="5" id="KW-0479">Metal-binding</keyword>
<gene>
    <name evidence="13" type="ORF">SPIL2461_LOCUS16759</name>
</gene>
<dbReference type="InterPro" id="IPR036661">
    <property type="entry name" value="Luciferase-like_sf"/>
</dbReference>
<keyword evidence="8" id="KW-0106">Calcium</keyword>
<comment type="caution">
    <text evidence="13">The sequence shown here is derived from an EMBL/GenBank/DDBJ whole genome shotgun (WGS) entry which is preliminary data.</text>
</comment>
<sequence>MPKPSKNHPWKLGLSGPVSYANRSNSTWRGFYRPPDDASPVKTLSESEIEALGLQLVLPVHEIMEARRMCQEHHPDRGGDPEVFQHWKEKLDRLKRRVRNNAADSLVQYKTTPHQAALSCRDLMSVSTFDFTVVSSTLIEATESVPRHCRIDGLIPTEIRFEVNLPLAWNGRLYMYGNGGLAGTPADDPARRYAAGQALAHGFATAYTDTGHDKRVQPGGTFAHNNFHKLVDYGFRAVHLTAVSAKTLATHLYGKAPAYSYFNGCSTGGRQALMSAQRFPQDFDGIIAGAPAADYSGLKFSQAWRVSAISRSGLTETEALVLAGHIYAACDDLDGTKDGLISDPRRCDFDVDRDLPHCEGADTDACFDQAEREALKQYYAPVMLAGEEVYPAMPVGSEVLGATYTQELRSGWFPWLLNDNGPVLLDLLGSDFFRYMTFIEDQPDYDWTQFDFAERPDGLDGFSAIVDAVDPDLSRFKNRGGKLLSYFGWADPDINPLTLLAYRAEVAALNTDVDSFFRTFMMPGMFHCRGGAGPDRFDAITPLIDWVEHGVAPEELATWQVDSNGERHNGRRVMRLISLVLLLSATISTSAIAEGSATVEYTALKNLSHGFADNNGVKIHYASVGEGPLVVMIHGFPDFWYSWRDQMAGLQDNYQVVAIDQRGYNKSGQPEGVEQYAMPLLISDVAAVIQHLGRDSATIVGHDWGGAVAWQFAFYMPQMTERLVILNLPHPMGMAREMANNPEQRENSDYARKFREGSPSDPDIMFGGPMNPTTLAGWVSDPAAKPIYEAAFARSSFAGMLNFYKANYPAPPAPGTPPPAPPPRLKMPVLVFHGLKDTALHSDGLNNTWDWIDADLTIVTAPEAGHFVQQDASDLVTTTMRWWLDARILGGGIGARVNINLDAIRHAESLGYDSVWTAEAWGGDAVTPAAWILAQTSKIKVGTAIMQMPARTPAMAAMTAMSLAELSGGRFIVGLGASGPQVIEGWHGVPYGKPVTRLKEYVQIMKKIFARQEKATFDGEIYQLPYIGPGATGLGKPLKSILHCEEDIPIFAANITPRGVAAAAEVCDGFFPIWMDPSKYSVFKDPIEQGFAKAGDKNLTQFEVSPFVTVIMGDDVEQCMMPIRANMALYIGGMGARDKNFYNNYAKALGFEDAAVKIQDLFLAGKKDEAAAAVPAELIDACHLVGPAERIRERLAPWKAAGSKGHVASMLLGSQQPEALELIASEML</sequence>
<dbReference type="GO" id="GO:0030600">
    <property type="term" value="F:feruloyl esterase activity"/>
    <property type="evidence" value="ECO:0007669"/>
    <property type="project" value="UniProtKB-EC"/>
</dbReference>
<evidence type="ECO:0000256" key="1">
    <source>
        <dbReference type="ARBA" id="ARBA00006249"/>
    </source>
</evidence>
<keyword evidence="14" id="KW-1185">Reference proteome</keyword>
<evidence type="ECO:0000256" key="5">
    <source>
        <dbReference type="ARBA" id="ARBA00022723"/>
    </source>
</evidence>
<evidence type="ECO:0000256" key="4">
    <source>
        <dbReference type="ARBA" id="ARBA00022651"/>
    </source>
</evidence>
<dbReference type="SUPFAM" id="SSF53474">
    <property type="entry name" value="alpha/beta-Hydrolases"/>
    <property type="match status" value="2"/>
</dbReference>
<feature type="domain" description="Luciferase-like" evidence="11">
    <location>
        <begin position="896"/>
        <end position="1202"/>
    </location>
</feature>
<reference evidence="13" key="1">
    <citation type="submission" date="2021-02" db="EMBL/GenBank/DDBJ databases">
        <authorList>
            <person name="Dougan E. K."/>
            <person name="Rhodes N."/>
            <person name="Thang M."/>
            <person name="Chan C."/>
        </authorList>
    </citation>
    <scope>NUCLEOTIDE SEQUENCE</scope>
</reference>
<accession>A0A812VHB4</accession>
<dbReference type="Pfam" id="PF00561">
    <property type="entry name" value="Abhydrolase_1"/>
    <property type="match status" value="1"/>
</dbReference>
<dbReference type="Pfam" id="PF07519">
    <property type="entry name" value="Tannase"/>
    <property type="match status" value="1"/>
</dbReference>
<dbReference type="PANTHER" id="PTHR33938:SF15">
    <property type="entry name" value="FERULOYL ESTERASE B-RELATED"/>
    <property type="match status" value="1"/>
</dbReference>
<keyword evidence="4" id="KW-0624">Polysaccharide degradation</keyword>
<dbReference type="PANTHER" id="PTHR33938">
    <property type="entry name" value="FERULOYL ESTERASE B-RELATED"/>
    <property type="match status" value="1"/>
</dbReference>
<evidence type="ECO:0000259" key="11">
    <source>
        <dbReference type="Pfam" id="PF00296"/>
    </source>
</evidence>
<keyword evidence="9" id="KW-1015">Disulfide bond</keyword>
<dbReference type="EC" id="3.1.1.73" evidence="2"/>
<organism evidence="13 14">
    <name type="scientific">Symbiodinium pilosum</name>
    <name type="common">Dinoflagellate</name>
    <dbReference type="NCBI Taxonomy" id="2952"/>
    <lineage>
        <taxon>Eukaryota</taxon>
        <taxon>Sar</taxon>
        <taxon>Alveolata</taxon>
        <taxon>Dinophyceae</taxon>
        <taxon>Suessiales</taxon>
        <taxon>Symbiodiniaceae</taxon>
        <taxon>Symbiodinium</taxon>
    </lineage>
</organism>
<protein>
    <recommendedName>
        <fullName evidence="2">feruloyl esterase</fullName>
        <ecNumber evidence="2">3.1.1.73</ecNumber>
    </recommendedName>
</protein>
<dbReference type="GO" id="GO:0016705">
    <property type="term" value="F:oxidoreductase activity, acting on paired donors, with incorporation or reduction of molecular oxygen"/>
    <property type="evidence" value="ECO:0007669"/>
    <property type="project" value="InterPro"/>
</dbReference>
<proteinExistence type="inferred from homology"/>
<dbReference type="CDD" id="cd01097">
    <property type="entry name" value="Tetrahydromethanopterin_reductase"/>
    <property type="match status" value="1"/>
</dbReference>
<evidence type="ECO:0000256" key="10">
    <source>
        <dbReference type="ARBA" id="ARBA00034075"/>
    </source>
</evidence>
<comment type="similarity">
    <text evidence="1">Belongs to the tannase family.</text>
</comment>
<evidence type="ECO:0000256" key="3">
    <source>
        <dbReference type="ARBA" id="ARBA00022487"/>
    </source>
</evidence>
<comment type="catalytic activity">
    <reaction evidence="10">
        <text>feruloyl-polysaccharide + H2O = ferulate + polysaccharide.</text>
        <dbReference type="EC" id="3.1.1.73"/>
    </reaction>
</comment>
<evidence type="ECO:0000259" key="12">
    <source>
        <dbReference type="Pfam" id="PF00561"/>
    </source>
</evidence>
<dbReference type="Gene3D" id="3.40.50.1820">
    <property type="entry name" value="alpha/beta hydrolase"/>
    <property type="match status" value="1"/>
</dbReference>
<dbReference type="SUPFAM" id="SSF51679">
    <property type="entry name" value="Bacterial luciferase-like"/>
    <property type="match status" value="1"/>
</dbReference>
<evidence type="ECO:0000256" key="6">
    <source>
        <dbReference type="ARBA" id="ARBA00022729"/>
    </source>
</evidence>
<evidence type="ECO:0000313" key="13">
    <source>
        <dbReference type="EMBL" id="CAE7635898.1"/>
    </source>
</evidence>
<dbReference type="InterPro" id="IPR000073">
    <property type="entry name" value="AB_hydrolase_1"/>
</dbReference>
<dbReference type="InterPro" id="IPR019951">
    <property type="entry name" value="F420_OxRdatse_Rv3520c_pred"/>
</dbReference>
<dbReference type="NCBIfam" id="TIGR03559">
    <property type="entry name" value="F420_Rv3520c"/>
    <property type="match status" value="1"/>
</dbReference>
<dbReference type="Proteomes" id="UP000649617">
    <property type="component" value="Unassembled WGS sequence"/>
</dbReference>